<evidence type="ECO:0000313" key="2">
    <source>
        <dbReference type="Proteomes" id="UP000446866"/>
    </source>
</evidence>
<accession>A0A845QK73</accession>
<protein>
    <submittedName>
        <fullName evidence="1">Uncharacterized protein</fullName>
    </submittedName>
</protein>
<dbReference type="EMBL" id="QXWK01000018">
    <property type="protein sequence ID" value="NBH61996.1"/>
    <property type="molecule type" value="Genomic_DNA"/>
</dbReference>
<gene>
    <name evidence="1" type="ORF">D0435_10065</name>
</gene>
<organism evidence="1 2">
    <name type="scientific">Anaerotruncus colihominis</name>
    <dbReference type="NCBI Taxonomy" id="169435"/>
    <lineage>
        <taxon>Bacteria</taxon>
        <taxon>Bacillati</taxon>
        <taxon>Bacillota</taxon>
        <taxon>Clostridia</taxon>
        <taxon>Eubacteriales</taxon>
        <taxon>Oscillospiraceae</taxon>
        <taxon>Anaerotruncus</taxon>
    </lineage>
</organism>
<comment type="caution">
    <text evidence="1">The sequence shown here is derived from an EMBL/GenBank/DDBJ whole genome shotgun (WGS) entry which is preliminary data.</text>
</comment>
<evidence type="ECO:0000313" key="1">
    <source>
        <dbReference type="EMBL" id="NBH61996.1"/>
    </source>
</evidence>
<proteinExistence type="predicted"/>
<dbReference type="RefSeq" id="WP_160202280.1">
    <property type="nucleotide sequence ID" value="NZ_QXWK01000018.1"/>
</dbReference>
<reference evidence="1 2" key="1">
    <citation type="submission" date="2018-08" db="EMBL/GenBank/DDBJ databases">
        <title>Murine metabolic-syndrome-specific gut microbial biobank.</title>
        <authorList>
            <person name="Liu C."/>
        </authorList>
    </citation>
    <scope>NUCLEOTIDE SEQUENCE [LARGE SCALE GENOMIC DNA]</scope>
    <source>
        <strain evidence="1 2">28</strain>
    </source>
</reference>
<name>A0A845QK73_9FIRM</name>
<dbReference type="AlphaFoldDB" id="A0A845QK73"/>
<keyword evidence="2" id="KW-1185">Reference proteome</keyword>
<dbReference type="Proteomes" id="UP000446866">
    <property type="component" value="Unassembled WGS sequence"/>
</dbReference>
<sequence length="96" mass="11188">MIPRAKKKKQTKPQRKPPDYVRESNYLNMAIVFRTLWTVYGWRSKRIADFLGAYLALMAEVADKRTSVWQQVKDCKDLTGIDVKQLLDDLEKGGKQ</sequence>